<protein>
    <recommendedName>
        <fullName evidence="3">Immunity protein 70</fullName>
    </recommendedName>
</protein>
<sequence>MAVGFKIDFLWYQVGHGDFLHSFFSTISYHLEPNGWGSEYPYLMNELYQGKLSWKDVPKALTEVGEVRSKLKSFTPDKVIWDIEDTSKQPPWGQNISSTITSLANYFVTSDGRDMFEVLVMALKDAEYEKVDIEIESI</sequence>
<name>A0A0A5GGS8_9BACI</name>
<comment type="caution">
    <text evidence="1">The sequence shown here is derived from an EMBL/GenBank/DDBJ whole genome shotgun (WGS) entry which is preliminary data.</text>
</comment>
<keyword evidence="2" id="KW-1185">Reference proteome</keyword>
<dbReference type="EMBL" id="AVPF01000003">
    <property type="protein sequence ID" value="KGX91209.1"/>
    <property type="molecule type" value="Genomic_DNA"/>
</dbReference>
<evidence type="ECO:0000313" key="1">
    <source>
        <dbReference type="EMBL" id="KGX91209.1"/>
    </source>
</evidence>
<dbReference type="InterPro" id="IPR028185">
    <property type="entry name" value="Imm70"/>
</dbReference>
<dbReference type="Proteomes" id="UP000030403">
    <property type="component" value="Unassembled WGS sequence"/>
</dbReference>
<dbReference type="OrthoDB" id="5120820at2"/>
<dbReference type="RefSeq" id="WP_027445415.1">
    <property type="nucleotide sequence ID" value="NZ_AULJ01000008.1"/>
</dbReference>
<dbReference type="eggNOG" id="ENOG5032V42">
    <property type="taxonomic scope" value="Bacteria"/>
</dbReference>
<evidence type="ECO:0000313" key="2">
    <source>
        <dbReference type="Proteomes" id="UP000030403"/>
    </source>
</evidence>
<dbReference type="AlphaFoldDB" id="A0A0A5GGS8"/>
<organism evidence="1 2">
    <name type="scientific">Pontibacillus marinus BH030004 = DSM 16465</name>
    <dbReference type="NCBI Taxonomy" id="1385511"/>
    <lineage>
        <taxon>Bacteria</taxon>
        <taxon>Bacillati</taxon>
        <taxon>Bacillota</taxon>
        <taxon>Bacilli</taxon>
        <taxon>Bacillales</taxon>
        <taxon>Bacillaceae</taxon>
        <taxon>Pontibacillus</taxon>
    </lineage>
</organism>
<gene>
    <name evidence="1" type="ORF">N783_10955</name>
</gene>
<proteinExistence type="predicted"/>
<accession>A0A0A5GGS8</accession>
<dbReference type="Pfam" id="PF15601">
    <property type="entry name" value="Imm70"/>
    <property type="match status" value="1"/>
</dbReference>
<evidence type="ECO:0008006" key="3">
    <source>
        <dbReference type="Google" id="ProtNLM"/>
    </source>
</evidence>
<reference evidence="1 2" key="1">
    <citation type="submission" date="2013-08" db="EMBL/GenBank/DDBJ databases">
        <authorList>
            <person name="Huang J."/>
            <person name="Wang G."/>
        </authorList>
    </citation>
    <scope>NUCLEOTIDE SEQUENCE [LARGE SCALE GENOMIC DNA]</scope>
    <source>
        <strain evidence="1 2">BH030004</strain>
    </source>
</reference>